<dbReference type="Gene3D" id="2.60.120.620">
    <property type="entry name" value="q2cbj1_9rhob like domain"/>
    <property type="match status" value="1"/>
</dbReference>
<accession>A0A1Q9CR25</accession>
<organism evidence="2 3">
    <name type="scientific">Symbiodinium microadriaticum</name>
    <name type="common">Dinoflagellate</name>
    <name type="synonym">Zooxanthella microadriatica</name>
    <dbReference type="NCBI Taxonomy" id="2951"/>
    <lineage>
        <taxon>Eukaryota</taxon>
        <taxon>Sar</taxon>
        <taxon>Alveolata</taxon>
        <taxon>Dinophyceae</taxon>
        <taxon>Suessiales</taxon>
        <taxon>Symbiodiniaceae</taxon>
        <taxon>Symbiodinium</taxon>
    </lineage>
</organism>
<dbReference type="PROSITE" id="PS51471">
    <property type="entry name" value="FE2OG_OXY"/>
    <property type="match status" value="1"/>
</dbReference>
<dbReference type="GO" id="GO:0016491">
    <property type="term" value="F:oxidoreductase activity"/>
    <property type="evidence" value="ECO:0007669"/>
    <property type="project" value="UniProtKB-KW"/>
</dbReference>
<dbReference type="GO" id="GO:0046872">
    <property type="term" value="F:metal ion binding"/>
    <property type="evidence" value="ECO:0007669"/>
    <property type="project" value="UniProtKB-KW"/>
</dbReference>
<name>A0A1Q9CR25_SYMMI</name>
<comment type="caution">
    <text evidence="2">The sequence shown here is derived from an EMBL/GenBank/DDBJ whole genome shotgun (WGS) entry which is preliminary data.</text>
</comment>
<protein>
    <submittedName>
        <fullName evidence="2">Uncharacterized protein</fullName>
    </submittedName>
</protein>
<dbReference type="Proteomes" id="UP000186817">
    <property type="component" value="Unassembled WGS sequence"/>
</dbReference>
<dbReference type="OrthoDB" id="69177at2759"/>
<evidence type="ECO:0000313" key="3">
    <source>
        <dbReference type="Proteomes" id="UP000186817"/>
    </source>
</evidence>
<dbReference type="Pfam" id="PF13640">
    <property type="entry name" value="2OG-FeII_Oxy_3"/>
    <property type="match status" value="1"/>
</dbReference>
<comment type="similarity">
    <text evidence="1">Belongs to the iron/ascorbate-dependent oxidoreductase family.</text>
</comment>
<dbReference type="AlphaFoldDB" id="A0A1Q9CR25"/>
<evidence type="ECO:0000256" key="1">
    <source>
        <dbReference type="RuleBase" id="RU003682"/>
    </source>
</evidence>
<keyword evidence="3" id="KW-1185">Reference proteome</keyword>
<dbReference type="InterPro" id="IPR044862">
    <property type="entry name" value="Pro_4_hyd_alph_FE2OG_OXY"/>
</dbReference>
<evidence type="ECO:0000313" key="2">
    <source>
        <dbReference type="EMBL" id="OLP85373.1"/>
    </source>
</evidence>
<keyword evidence="1" id="KW-0479">Metal-binding</keyword>
<sequence>MILELLLKLMDESMIEYCSASFQEELHELWAKTVGAAAKQAARQELLLKYLCPLVTRYGFDPTWEGVVQSQQSAGPWVADEEVIAKYKLQKWLLDPGLQVRKLPGTHDKQLHKAIRELCQEIERKSGRPSLAAPLCSARHATPACQLKEVSVPWARVFAPLVCAVIPDVLSSEEVQALKSWGMSRRDWSLANGHMISQFEDGVLAYKLWSRVCHLVPAFQGLGAVGLNQHMRFLKYGKGHYFAPHQDGENRHGPARSLLSALVYLSGMDRSENGGGTRFISPECPEVATFGRCDHACDRCVDAPVTAGSVLLFAQSVIHAGTEPKASEKFVIRTDVMYPLAQTCHGAPGEHCEGAASSAAARGEWLGKTAERLSLKLFIRPAGISSGAAFYG</sequence>
<keyword evidence="1" id="KW-0560">Oxidoreductase</keyword>
<reference evidence="2 3" key="1">
    <citation type="submission" date="2016-02" db="EMBL/GenBank/DDBJ databases">
        <title>Genome analysis of coral dinoflagellate symbionts highlights evolutionary adaptations to a symbiotic lifestyle.</title>
        <authorList>
            <person name="Aranda M."/>
            <person name="Li Y."/>
            <person name="Liew Y.J."/>
            <person name="Baumgarten S."/>
            <person name="Simakov O."/>
            <person name="Wilson M."/>
            <person name="Piel J."/>
            <person name="Ashoor H."/>
            <person name="Bougouffa S."/>
            <person name="Bajic V.B."/>
            <person name="Ryu T."/>
            <person name="Ravasi T."/>
            <person name="Bayer T."/>
            <person name="Micklem G."/>
            <person name="Kim H."/>
            <person name="Bhak J."/>
            <person name="Lajeunesse T.C."/>
            <person name="Voolstra C.R."/>
        </authorList>
    </citation>
    <scope>NUCLEOTIDE SEQUENCE [LARGE SCALE GENOMIC DNA]</scope>
    <source>
        <strain evidence="2 3">CCMP2467</strain>
    </source>
</reference>
<keyword evidence="1" id="KW-0408">Iron</keyword>
<dbReference type="InterPro" id="IPR005123">
    <property type="entry name" value="Oxoglu/Fe-dep_dioxygenase_dom"/>
</dbReference>
<dbReference type="SUPFAM" id="SSF51197">
    <property type="entry name" value="Clavaminate synthase-like"/>
    <property type="match status" value="1"/>
</dbReference>
<proteinExistence type="inferred from homology"/>
<gene>
    <name evidence="2" type="ORF">AK812_SmicGene33641</name>
</gene>
<dbReference type="EMBL" id="LSRX01000980">
    <property type="protein sequence ID" value="OLP85373.1"/>
    <property type="molecule type" value="Genomic_DNA"/>
</dbReference>